<proteinExistence type="predicted"/>
<feature type="compositionally biased region" description="Basic and acidic residues" evidence="1">
    <location>
        <begin position="1101"/>
        <end position="1125"/>
    </location>
</feature>
<comment type="caution">
    <text evidence="3">The sequence shown here is derived from an EMBL/GenBank/DDBJ whole genome shotgun (WGS) entry which is preliminary data.</text>
</comment>
<feature type="compositionally biased region" description="Low complexity" evidence="1">
    <location>
        <begin position="1053"/>
        <end position="1073"/>
    </location>
</feature>
<dbReference type="Pfam" id="PF17921">
    <property type="entry name" value="Integrase_H2C2"/>
    <property type="match status" value="1"/>
</dbReference>
<protein>
    <recommendedName>
        <fullName evidence="2">Integrase catalytic domain-containing protein</fullName>
    </recommendedName>
</protein>
<feature type="region of interest" description="Disordered" evidence="1">
    <location>
        <begin position="1036"/>
        <end position="1081"/>
    </location>
</feature>
<accession>A0AAE0L6B8</accession>
<dbReference type="InterPro" id="IPR050951">
    <property type="entry name" value="Retrovirus_Pol_polyprotein"/>
</dbReference>
<dbReference type="Gene3D" id="3.30.420.10">
    <property type="entry name" value="Ribonuclease H-like superfamily/Ribonuclease H"/>
    <property type="match status" value="1"/>
</dbReference>
<name>A0AAE0L6B8_9CHLO</name>
<dbReference type="SUPFAM" id="SSF53098">
    <property type="entry name" value="Ribonuclease H-like"/>
    <property type="match status" value="1"/>
</dbReference>
<dbReference type="GO" id="GO:0003676">
    <property type="term" value="F:nucleic acid binding"/>
    <property type="evidence" value="ECO:0007669"/>
    <property type="project" value="InterPro"/>
</dbReference>
<feature type="region of interest" description="Disordered" evidence="1">
    <location>
        <begin position="1193"/>
        <end position="1217"/>
    </location>
</feature>
<dbReference type="Proteomes" id="UP001190700">
    <property type="component" value="Unassembled WGS sequence"/>
</dbReference>
<evidence type="ECO:0000256" key="1">
    <source>
        <dbReference type="SAM" id="MobiDB-lite"/>
    </source>
</evidence>
<dbReference type="InterPro" id="IPR001584">
    <property type="entry name" value="Integrase_cat-core"/>
</dbReference>
<dbReference type="InterPro" id="IPR012337">
    <property type="entry name" value="RNaseH-like_sf"/>
</dbReference>
<feature type="compositionally biased region" description="Low complexity" evidence="1">
    <location>
        <begin position="1552"/>
        <end position="1566"/>
    </location>
</feature>
<dbReference type="GO" id="GO:0015074">
    <property type="term" value="P:DNA integration"/>
    <property type="evidence" value="ECO:0007669"/>
    <property type="project" value="InterPro"/>
</dbReference>
<feature type="region of interest" description="Disordered" evidence="1">
    <location>
        <begin position="1322"/>
        <end position="1566"/>
    </location>
</feature>
<feature type="region of interest" description="Disordered" evidence="1">
    <location>
        <begin position="952"/>
        <end position="984"/>
    </location>
</feature>
<dbReference type="InterPro" id="IPR041588">
    <property type="entry name" value="Integrase_H2C2"/>
</dbReference>
<feature type="region of interest" description="Disordered" evidence="1">
    <location>
        <begin position="1627"/>
        <end position="1650"/>
    </location>
</feature>
<dbReference type="PANTHER" id="PTHR37984:SF5">
    <property type="entry name" value="PROTEIN NYNRIN-LIKE"/>
    <property type="match status" value="1"/>
</dbReference>
<evidence type="ECO:0000259" key="2">
    <source>
        <dbReference type="PROSITE" id="PS50994"/>
    </source>
</evidence>
<keyword evidence="4" id="KW-1185">Reference proteome</keyword>
<dbReference type="InterPro" id="IPR036397">
    <property type="entry name" value="RNaseH_sf"/>
</dbReference>
<reference evidence="3 4" key="1">
    <citation type="journal article" date="2015" name="Genome Biol. Evol.">
        <title>Comparative Genomics of a Bacterivorous Green Alga Reveals Evolutionary Causalities and Consequences of Phago-Mixotrophic Mode of Nutrition.</title>
        <authorList>
            <person name="Burns J.A."/>
            <person name="Paasch A."/>
            <person name="Narechania A."/>
            <person name="Kim E."/>
        </authorList>
    </citation>
    <scope>NUCLEOTIDE SEQUENCE [LARGE SCALE GENOMIC DNA]</scope>
    <source>
        <strain evidence="3 4">PLY_AMNH</strain>
    </source>
</reference>
<dbReference type="PROSITE" id="PS50994">
    <property type="entry name" value="INTEGRASE"/>
    <property type="match status" value="1"/>
</dbReference>
<evidence type="ECO:0000313" key="3">
    <source>
        <dbReference type="EMBL" id="KAK3273482.1"/>
    </source>
</evidence>
<feature type="region of interest" description="Disordered" evidence="1">
    <location>
        <begin position="1101"/>
        <end position="1154"/>
    </location>
</feature>
<gene>
    <name evidence="3" type="ORF">CYMTET_18274</name>
</gene>
<dbReference type="PANTHER" id="PTHR37984">
    <property type="entry name" value="PROTEIN CBG26694"/>
    <property type="match status" value="1"/>
</dbReference>
<sequence length="1701" mass="186613">MGTVVRTDDSEDTEEESREVNLDEKARAMGYSASELRMADGLNDVELASILGLAMDRRAMELLMSVAEASRKGLPHSEESPVAKNSPGQPIAVDNNWADHARSDLQQRQALLAEWVGNSNAYTQQVAKTMRHRDWEEKLQVMCSQGQKGAEGIGAQRQKAGTKNKKKKEWQLYPIEQYRRRHKNHFVKEGATPPARANVPAWSPPGKDEEMRVLRLACTTRFVDLMASVAEQQADRDKHRDVHDDAWCLRWLKSNGSVKLPEDEARRVKRRAARHRWDEATDEIYMVTLSGKEVRIPKPADDRLALVKEYHSRTGHWGIRRTQHLLWQRHWLADLKKDVEAVVTQCETCQRVKTHYAREEACLSPLEIVSFMYRWSLDLAWPSRRVTKAGNSRVLIMTEHYTRFTVCVPIPNKEASTIAAAFRSHVLAVFGAPAECVVDGGKEFEGEFEQLCRDCLIDRRVTSPDSPESNGLTERVVRTMKFCFKKIALEKGLDYEWDEQLWPLVLSYNAARQESTGVAPFTLLFAQEAVVPPDLKQAPSMDFSPEVSDDKDARVKDLLLRAQVVRRLMVHAGCSLEFAQHRDTLHYEGRRGGGYEPKPHQFKVGDFVYIRQKPRSGMEVATKSAILKLVKIQRDGVVVLEDATKLREKSTVQSIAPCHLQTQETKSSCVLEDRLGMKEQQLNEKLSSDTRLLPAYAGPRRVVKGDRFQPWHAISSREMMLEEKDVFLHMPDQVDWGRQDKLSEAVQIFMPGHWNEGHRTVLSKKYREQKAMARQLRNAPLVPALAEEEVEKRGELRHMTRAQVDWKSIDGVWDPWAGTGVISAVMVEQWPQLRFMNNDWNSQLGWSEAHDALQPGNYRIWKEKYGVCDAVYSSHHVHAFATTNKDSTPSGTWNGLKFTPSDPNDKSIGHPCRSCKFSKHGKTVTHSLGRFGCPCTLAEKVDMWVKAGPPPSVNHVAAPHPSTPAPPATPTPPPSDSASASTASELAALRQEVAQLRAATPPPPPHRSELHHPAKAVSFQADQEFDETEWPALTSKPWIPQISGPSPHPPPSASANHFSPNPFSSLSPSASPPDTQFSFPQLEPPSLFAFRYFDTVTATDLREDPDHEDPSWEKTKRQRKRDREKQKKARQQQQKHDRQHQVAESLASANSTATAPVQTDITVDCNTQCPLPYLTDLLTGSTSVASTISEDTLDTATTPLPPPSSPPDCHQPEPRATGIPPATTIAPDTAYIHTAVPGMGMHWEGTHADLVHTAAVYTAAPQPGCNTPSATRTLVAIAMHWFSFTVAVLLTLLHITLTYTFYMSPRPATTFSQPASASASASANASTQPASGGATAPATASPQPTSGGATAPATASTQPASGGATAPATASPQPAPGGATAPATASPQPTSSGLAAPATASPQAASASATAPANHTPHSPSGGVTAAPTTLCEPAAAPTPPLGHSADEAFVGTPTDHTVYTDGATAADTPTSLSTALEADTTVASEQPPMPGAPDSSPAPLDYTPYPGLESIGRWADVSDSDCESDTEGYPPQHTPPPPPVSDTDGTVPAQPTADRATTRATAGTLPALVDTDRLAATSDTHMQPPVPSTVQACAVTPDFDFSPIPESQEDTSETTTKWNQFMADTSIRTDTPRPRPNSSHPPEHPQWDFSVMPSPSFHQLNQFLENYSLTHPSYCTDDPDDDWAQFEVFDDHHLGPTDQH</sequence>
<dbReference type="EMBL" id="LGRX02008447">
    <property type="protein sequence ID" value="KAK3273482.1"/>
    <property type="molecule type" value="Genomic_DNA"/>
</dbReference>
<feature type="compositionally biased region" description="Low complexity" evidence="1">
    <location>
        <begin position="1322"/>
        <end position="1413"/>
    </location>
</feature>
<feature type="compositionally biased region" description="Pro residues" evidence="1">
    <location>
        <begin position="961"/>
        <end position="975"/>
    </location>
</feature>
<organism evidence="3 4">
    <name type="scientific">Cymbomonas tetramitiformis</name>
    <dbReference type="NCBI Taxonomy" id="36881"/>
    <lineage>
        <taxon>Eukaryota</taxon>
        <taxon>Viridiplantae</taxon>
        <taxon>Chlorophyta</taxon>
        <taxon>Pyramimonadophyceae</taxon>
        <taxon>Pyramimonadales</taxon>
        <taxon>Pyramimonadaceae</taxon>
        <taxon>Cymbomonas</taxon>
    </lineage>
</organism>
<dbReference type="Gene3D" id="1.10.340.70">
    <property type="match status" value="1"/>
</dbReference>
<feature type="domain" description="Integrase catalytic" evidence="2">
    <location>
        <begin position="361"/>
        <end position="528"/>
    </location>
</feature>
<feature type="region of interest" description="Disordered" evidence="1">
    <location>
        <begin position="1"/>
        <end position="20"/>
    </location>
</feature>
<evidence type="ECO:0000313" key="4">
    <source>
        <dbReference type="Proteomes" id="UP001190700"/>
    </source>
</evidence>